<dbReference type="GO" id="GO:0052689">
    <property type="term" value="F:carboxylic ester hydrolase activity"/>
    <property type="evidence" value="ECO:0007669"/>
    <property type="project" value="TreeGrafter"/>
</dbReference>
<evidence type="ECO:0000313" key="3">
    <source>
        <dbReference type="EMBL" id="CAH0364225.1"/>
    </source>
</evidence>
<name>A0A8J2WSY9_9STRA</name>
<dbReference type="PRINTS" id="PR00111">
    <property type="entry name" value="ABHYDROLASE"/>
</dbReference>
<dbReference type="AlphaFoldDB" id="A0A8J2WSY9"/>
<organism evidence="3 4">
    <name type="scientific">Pelagomonas calceolata</name>
    <dbReference type="NCBI Taxonomy" id="35677"/>
    <lineage>
        <taxon>Eukaryota</taxon>
        <taxon>Sar</taxon>
        <taxon>Stramenopiles</taxon>
        <taxon>Ochrophyta</taxon>
        <taxon>Pelagophyceae</taxon>
        <taxon>Pelagomonadales</taxon>
        <taxon>Pelagomonadaceae</taxon>
        <taxon>Pelagomonas</taxon>
    </lineage>
</organism>
<evidence type="ECO:0000313" key="4">
    <source>
        <dbReference type="Proteomes" id="UP000789595"/>
    </source>
</evidence>
<accession>A0A8J2WSY9</accession>
<evidence type="ECO:0000259" key="2">
    <source>
        <dbReference type="Pfam" id="PF00561"/>
    </source>
</evidence>
<gene>
    <name evidence="3" type="ORF">PECAL_1P05790</name>
</gene>
<evidence type="ECO:0000256" key="1">
    <source>
        <dbReference type="ARBA" id="ARBA00038097"/>
    </source>
</evidence>
<sequence length="441" mass="47636">MRRAVAVLAFSCSTALHIRPLRQRSSAPKNDSGAPALRRTRSTIALALRRVSAPIKSAISAAAVAVLSVLTVGALTLTPPDTLEKASMAPFAWHLFWRRVTRPEAAQAEARLLDLGLGAGRWRRSDTAASSAPDDYVHSVSIDGTGDATLVMVHGLANGGGIFTRNLRPLSAAFARIHAVDWRGAGLSGRPTYEPDDHDSARDFLVDGLEAWRAKEGVDRMVLLGHSMGGLISAHYASRYPERVDHLVLVGPAAVQARPRRVQPGESRMYDLAEQLWKDGYTPSGFLNFLGPWGKRLVERYAVRRYGLADEEYNEALADYIYAIQSLGIGSAASMNQLLAPIAQPKVPIAPIVEKLPMPVTYIYGEHDWMDPRSGVASAARCRVDGVARVLPGGGHYIFIDQPELFENALLDRVAPGAPHRVAVRHPTPAGATPAGAAYSK</sequence>
<proteinExistence type="inferred from homology"/>
<feature type="domain" description="AB hydrolase-1" evidence="2">
    <location>
        <begin position="149"/>
        <end position="403"/>
    </location>
</feature>
<dbReference type="Pfam" id="PF00561">
    <property type="entry name" value="Abhydrolase_1"/>
    <property type="match status" value="1"/>
</dbReference>
<protein>
    <recommendedName>
        <fullName evidence="2">AB hydrolase-1 domain-containing protein</fullName>
    </recommendedName>
</protein>
<dbReference type="Gene3D" id="3.40.50.1820">
    <property type="entry name" value="alpha/beta hydrolase"/>
    <property type="match status" value="1"/>
</dbReference>
<dbReference type="PANTHER" id="PTHR42886">
    <property type="entry name" value="RE40534P-RELATED"/>
    <property type="match status" value="1"/>
</dbReference>
<dbReference type="PANTHER" id="PTHR42886:SF29">
    <property type="entry name" value="PUMMELIG, ISOFORM A"/>
    <property type="match status" value="1"/>
</dbReference>
<dbReference type="Proteomes" id="UP000789595">
    <property type="component" value="Unassembled WGS sequence"/>
</dbReference>
<dbReference type="SUPFAM" id="SSF53474">
    <property type="entry name" value="alpha/beta-Hydrolases"/>
    <property type="match status" value="1"/>
</dbReference>
<dbReference type="EMBL" id="CAKKNE010000001">
    <property type="protein sequence ID" value="CAH0364225.1"/>
    <property type="molecule type" value="Genomic_DNA"/>
</dbReference>
<dbReference type="GO" id="GO:0042171">
    <property type="term" value="F:lysophosphatidic acid acyltransferase activity"/>
    <property type="evidence" value="ECO:0007669"/>
    <property type="project" value="TreeGrafter"/>
</dbReference>
<dbReference type="GO" id="GO:0006654">
    <property type="term" value="P:phosphatidic acid biosynthetic process"/>
    <property type="evidence" value="ECO:0007669"/>
    <property type="project" value="TreeGrafter"/>
</dbReference>
<dbReference type="InterPro" id="IPR029058">
    <property type="entry name" value="AB_hydrolase_fold"/>
</dbReference>
<comment type="caution">
    <text evidence="3">The sequence shown here is derived from an EMBL/GenBank/DDBJ whole genome shotgun (WGS) entry which is preliminary data.</text>
</comment>
<comment type="similarity">
    <text evidence="1">Belongs to the peptidase S33 family. ABHD4/ABHD5 subfamily.</text>
</comment>
<dbReference type="GO" id="GO:0055088">
    <property type="term" value="P:lipid homeostasis"/>
    <property type="evidence" value="ECO:0007669"/>
    <property type="project" value="TreeGrafter"/>
</dbReference>
<dbReference type="OrthoDB" id="7457040at2759"/>
<dbReference type="InterPro" id="IPR000073">
    <property type="entry name" value="AB_hydrolase_1"/>
</dbReference>
<keyword evidence="4" id="KW-1185">Reference proteome</keyword>
<reference evidence="3" key="1">
    <citation type="submission" date="2021-11" db="EMBL/GenBank/DDBJ databases">
        <authorList>
            <consortium name="Genoscope - CEA"/>
            <person name="William W."/>
        </authorList>
    </citation>
    <scope>NUCLEOTIDE SEQUENCE</scope>
</reference>